<dbReference type="Proteomes" id="UP000295678">
    <property type="component" value="Unassembled WGS sequence"/>
</dbReference>
<feature type="transmembrane region" description="Helical" evidence="2">
    <location>
        <begin position="80"/>
        <end position="102"/>
    </location>
</feature>
<comment type="caution">
    <text evidence="3">The sequence shown here is derived from an EMBL/GenBank/DDBJ whole genome shotgun (WGS) entry which is preliminary data.</text>
</comment>
<dbReference type="OrthoDB" id="7799972at2"/>
<keyword evidence="2" id="KW-0472">Membrane</keyword>
<dbReference type="EMBL" id="SMAK01000001">
    <property type="protein sequence ID" value="TCT13342.1"/>
    <property type="molecule type" value="Genomic_DNA"/>
</dbReference>
<reference evidence="3 4" key="1">
    <citation type="submission" date="2019-03" db="EMBL/GenBank/DDBJ databases">
        <title>Genomic Encyclopedia of Type Strains, Phase IV (KMG-IV): sequencing the most valuable type-strain genomes for metagenomic binning, comparative biology and taxonomic classification.</title>
        <authorList>
            <person name="Goeker M."/>
        </authorList>
    </citation>
    <scope>NUCLEOTIDE SEQUENCE [LARGE SCALE GENOMIC DNA]</scope>
    <source>
        <strain evidence="3 4">DSM 19345</strain>
    </source>
</reference>
<dbReference type="RefSeq" id="WP_132804738.1">
    <property type="nucleotide sequence ID" value="NZ_SMAK01000001.1"/>
</dbReference>
<evidence type="ECO:0000313" key="3">
    <source>
        <dbReference type="EMBL" id="TCT13342.1"/>
    </source>
</evidence>
<evidence type="ECO:0000256" key="1">
    <source>
        <dbReference type="SAM" id="MobiDB-lite"/>
    </source>
</evidence>
<dbReference type="AlphaFoldDB" id="A0A4R3MI83"/>
<proteinExistence type="predicted"/>
<sequence>MSNPLRDGVESLELTTQLTLGVLALASGVYTYLGVRDLLDGNAAIVFFAAIIYSAAVSVGIYAFWTFLMRFTPHVRDMKSRVMLFAAMLLGSGMIIAMSSWLNAAALAGSAALEQHLATTLKAYTRDLDRAHNAALATQSLLPDIQMASTRFARLAEAEREGSLTGTAGSGTVVQLLSQMSVQLDGLRQQVVESGENVKELYAEGGARLAKMRELVSGEGPVSRRSDAFATEATALLGIIAALQQTSVAASVKRAAQDLAAGFIAPVAGGRSADLAERQTAVVSRVEEAVAAQSRALAEAADEILTAPQIEPTQFQPLSTAEAVLLYGGDFIPSWAGAISIDLMPAVLVLILCVVYAVIRRDGVQLPDATTMTAAEMMAALRFVRELEREQAATMPLAPDTPSVASAAGVARDAPADAPAAESARVSGPGAAEGKAVADMSADAAVQSKSSEPNVTPLASARGIAKD</sequence>
<feature type="compositionally biased region" description="Low complexity" evidence="1">
    <location>
        <begin position="403"/>
        <end position="427"/>
    </location>
</feature>
<keyword evidence="2" id="KW-1133">Transmembrane helix</keyword>
<feature type="transmembrane region" description="Helical" evidence="2">
    <location>
        <begin position="335"/>
        <end position="359"/>
    </location>
</feature>
<protein>
    <submittedName>
        <fullName evidence="3">Uncharacterized protein</fullName>
    </submittedName>
</protein>
<organism evidence="3 4">
    <name type="scientific">Tepidamorphus gemmatus</name>
    <dbReference type="NCBI Taxonomy" id="747076"/>
    <lineage>
        <taxon>Bacteria</taxon>
        <taxon>Pseudomonadati</taxon>
        <taxon>Pseudomonadota</taxon>
        <taxon>Alphaproteobacteria</taxon>
        <taxon>Hyphomicrobiales</taxon>
        <taxon>Tepidamorphaceae</taxon>
        <taxon>Tepidamorphus</taxon>
    </lineage>
</organism>
<evidence type="ECO:0000256" key="2">
    <source>
        <dbReference type="SAM" id="Phobius"/>
    </source>
</evidence>
<accession>A0A4R3MI83</accession>
<feature type="region of interest" description="Disordered" evidence="1">
    <location>
        <begin position="392"/>
        <end position="467"/>
    </location>
</feature>
<evidence type="ECO:0000313" key="4">
    <source>
        <dbReference type="Proteomes" id="UP000295678"/>
    </source>
</evidence>
<keyword evidence="2" id="KW-0812">Transmembrane</keyword>
<keyword evidence="4" id="KW-1185">Reference proteome</keyword>
<name>A0A4R3MI83_9HYPH</name>
<feature type="transmembrane region" description="Helical" evidence="2">
    <location>
        <begin position="12"/>
        <end position="33"/>
    </location>
</feature>
<gene>
    <name evidence="3" type="ORF">EDC22_101205</name>
</gene>
<feature type="transmembrane region" description="Helical" evidence="2">
    <location>
        <begin position="45"/>
        <end position="68"/>
    </location>
</feature>